<dbReference type="PROSITE" id="PS01124">
    <property type="entry name" value="HTH_ARAC_FAMILY_2"/>
    <property type="match status" value="1"/>
</dbReference>
<organism evidence="5 6">
    <name type="scientific">Thermobifida halotolerans</name>
    <dbReference type="NCBI Taxonomy" id="483545"/>
    <lineage>
        <taxon>Bacteria</taxon>
        <taxon>Bacillati</taxon>
        <taxon>Actinomycetota</taxon>
        <taxon>Actinomycetes</taxon>
        <taxon>Streptosporangiales</taxon>
        <taxon>Nocardiopsidaceae</taxon>
        <taxon>Thermobifida</taxon>
    </lineage>
</organism>
<dbReference type="KEGG" id="thao:NI17_008365"/>
<dbReference type="EMBL" id="CP063196">
    <property type="protein sequence ID" value="UOE21141.1"/>
    <property type="molecule type" value="Genomic_DNA"/>
</dbReference>
<evidence type="ECO:0000313" key="6">
    <source>
        <dbReference type="Proteomes" id="UP000265719"/>
    </source>
</evidence>
<dbReference type="GO" id="GO:0003700">
    <property type="term" value="F:DNA-binding transcription factor activity"/>
    <property type="evidence" value="ECO:0007669"/>
    <property type="project" value="InterPro"/>
</dbReference>
<evidence type="ECO:0000313" key="5">
    <source>
        <dbReference type="EMBL" id="UOE21141.1"/>
    </source>
</evidence>
<dbReference type="InterPro" id="IPR009057">
    <property type="entry name" value="Homeodomain-like_sf"/>
</dbReference>
<dbReference type="GO" id="GO:0043565">
    <property type="term" value="F:sequence-specific DNA binding"/>
    <property type="evidence" value="ECO:0007669"/>
    <property type="project" value="InterPro"/>
</dbReference>
<evidence type="ECO:0000256" key="1">
    <source>
        <dbReference type="ARBA" id="ARBA00023015"/>
    </source>
</evidence>
<dbReference type="Proteomes" id="UP000265719">
    <property type="component" value="Chromosome"/>
</dbReference>
<sequence>MVFRSYSVRVGEKVREAIQQAVLSIHKRYFDPLTLNSLASEVFVSPYHFSRVFSKTIGVTPGRYLSAIRLFEAKRLLLTTSLTVSDIVCSVGYNSVGTFTSRFTQEVGMSPTQYRRPDVRELVLAVSPDFQRLPPVDLAREAKKRNARNHPGGGSIEYTVELPPWAGNANVLVGVFADPIPQCAPVACQAWTGTGTARLLIEDVPVGHWVAIAVAEPVGGAPGSGEVLIGDVRHPVAVTAGHVTRLGVQMRRLQPVDPPIAVTLASSAFPRQANDGVERYYERQQAAA</sequence>
<protein>
    <submittedName>
        <fullName evidence="5">Helix-turn-helix transcriptional regulator</fullName>
    </submittedName>
</protein>
<dbReference type="Gene3D" id="1.10.10.60">
    <property type="entry name" value="Homeodomain-like"/>
    <property type="match status" value="2"/>
</dbReference>
<evidence type="ECO:0000256" key="2">
    <source>
        <dbReference type="ARBA" id="ARBA00023125"/>
    </source>
</evidence>
<dbReference type="SUPFAM" id="SSF46689">
    <property type="entry name" value="Homeodomain-like"/>
    <property type="match status" value="2"/>
</dbReference>
<evidence type="ECO:0000259" key="4">
    <source>
        <dbReference type="PROSITE" id="PS01124"/>
    </source>
</evidence>
<name>A0AA97M046_9ACTN</name>
<dbReference type="PANTHER" id="PTHR43280">
    <property type="entry name" value="ARAC-FAMILY TRANSCRIPTIONAL REGULATOR"/>
    <property type="match status" value="1"/>
</dbReference>
<reference evidence="5" key="1">
    <citation type="submission" date="2020-10" db="EMBL/GenBank/DDBJ databases">
        <title>De novo genome project of the cellulose decomposer Thermobifida halotolerans type strain.</title>
        <authorList>
            <person name="Nagy I."/>
            <person name="Horvath B."/>
            <person name="Kukolya J."/>
            <person name="Nagy I."/>
            <person name="Orsini M."/>
        </authorList>
    </citation>
    <scope>NUCLEOTIDE SEQUENCE</scope>
    <source>
        <strain evidence="5">DSM 44931</strain>
    </source>
</reference>
<keyword evidence="2" id="KW-0238">DNA-binding</keyword>
<keyword evidence="3" id="KW-0804">Transcription</keyword>
<dbReference type="PANTHER" id="PTHR43280:SF28">
    <property type="entry name" value="HTH-TYPE TRANSCRIPTIONAL ACTIVATOR RHAS"/>
    <property type="match status" value="1"/>
</dbReference>
<keyword evidence="6" id="KW-1185">Reference proteome</keyword>
<gene>
    <name evidence="5" type="ORF">NI17_008365</name>
</gene>
<dbReference type="InterPro" id="IPR018060">
    <property type="entry name" value="HTH_AraC"/>
</dbReference>
<dbReference type="AlphaFoldDB" id="A0AA97M046"/>
<feature type="domain" description="HTH araC/xylS-type" evidence="4">
    <location>
        <begin position="19"/>
        <end position="117"/>
    </location>
</feature>
<proteinExistence type="predicted"/>
<accession>A0AA97M046</accession>
<evidence type="ECO:0000256" key="3">
    <source>
        <dbReference type="ARBA" id="ARBA00023163"/>
    </source>
</evidence>
<keyword evidence="1" id="KW-0805">Transcription regulation</keyword>
<dbReference type="Pfam" id="PF12833">
    <property type="entry name" value="HTH_18"/>
    <property type="match status" value="1"/>
</dbReference>
<dbReference type="SMART" id="SM00342">
    <property type="entry name" value="HTH_ARAC"/>
    <property type="match status" value="1"/>
</dbReference>